<dbReference type="GO" id="GO:0016790">
    <property type="term" value="F:thiolester hydrolase activity"/>
    <property type="evidence" value="ECO:0007669"/>
    <property type="project" value="UniProtKB-ARBA"/>
</dbReference>
<dbReference type="EMBL" id="DYUD01000023">
    <property type="protein sequence ID" value="HJG89207.1"/>
    <property type="molecule type" value="Genomic_DNA"/>
</dbReference>
<dbReference type="InterPro" id="IPR052061">
    <property type="entry name" value="PTE-AB_protein"/>
</dbReference>
<evidence type="ECO:0000313" key="2">
    <source>
        <dbReference type="EMBL" id="HJG89207.1"/>
    </source>
</evidence>
<dbReference type="RefSeq" id="WP_273306241.1">
    <property type="nucleotide sequence ID" value="NZ_DYUD01000023.1"/>
</dbReference>
<sequence>MKKIVNPWIKLEKDGYNCFGCAPNNPYGLKMEFYEDGDDIVSFWTPTENYQGWLHTLHGGIQSLLIDEIAGWLVARKLQTSGMTTSLEVKFKNPITTKTNTPLEIRAHLKEVRHNFAYISAQIRCDGRLCSSGELTYFCFSKEKAAADFHFTACHTVDEEG</sequence>
<reference evidence="2" key="1">
    <citation type="journal article" date="2021" name="PeerJ">
        <title>Extensive microbial diversity within the chicken gut microbiome revealed by metagenomics and culture.</title>
        <authorList>
            <person name="Gilroy R."/>
            <person name="Ravi A."/>
            <person name="Getino M."/>
            <person name="Pursley I."/>
            <person name="Horton D.L."/>
            <person name="Alikhan N.F."/>
            <person name="Baker D."/>
            <person name="Gharbi K."/>
            <person name="Hall N."/>
            <person name="Watson M."/>
            <person name="Adriaenssens E.M."/>
            <person name="Foster-Nyarko E."/>
            <person name="Jarju S."/>
            <person name="Secka A."/>
            <person name="Antonio M."/>
            <person name="Oren A."/>
            <person name="Chaudhuri R.R."/>
            <person name="La Ragione R."/>
            <person name="Hildebrand F."/>
            <person name="Pallen M.J."/>
        </authorList>
    </citation>
    <scope>NUCLEOTIDE SEQUENCE</scope>
    <source>
        <strain evidence="2">CHK121-7720</strain>
    </source>
</reference>
<dbReference type="AlphaFoldDB" id="A0A921MS86"/>
<dbReference type="Gene3D" id="3.10.129.10">
    <property type="entry name" value="Hotdog Thioesterase"/>
    <property type="match status" value="1"/>
</dbReference>
<dbReference type="SUPFAM" id="SSF54637">
    <property type="entry name" value="Thioesterase/thiol ester dehydrase-isomerase"/>
    <property type="match status" value="1"/>
</dbReference>
<dbReference type="InterPro" id="IPR029069">
    <property type="entry name" value="HotDog_dom_sf"/>
</dbReference>
<proteinExistence type="predicted"/>
<evidence type="ECO:0000259" key="1">
    <source>
        <dbReference type="Pfam" id="PF03061"/>
    </source>
</evidence>
<feature type="domain" description="Thioesterase" evidence="1">
    <location>
        <begin position="56"/>
        <end position="127"/>
    </location>
</feature>
<evidence type="ECO:0000313" key="3">
    <source>
        <dbReference type="Proteomes" id="UP000757103"/>
    </source>
</evidence>
<comment type="caution">
    <text evidence="2">The sequence shown here is derived from an EMBL/GenBank/DDBJ whole genome shotgun (WGS) entry which is preliminary data.</text>
</comment>
<accession>A0A921MS86</accession>
<dbReference type="CDD" id="cd03443">
    <property type="entry name" value="PaaI_thioesterase"/>
    <property type="match status" value="1"/>
</dbReference>
<gene>
    <name evidence="2" type="ORF">K8U91_07035</name>
</gene>
<protein>
    <submittedName>
        <fullName evidence="2">PaaI family thioesterase</fullName>
    </submittedName>
</protein>
<dbReference type="PANTHER" id="PTHR47260">
    <property type="entry name" value="UPF0644 PROTEIN PB2B4.06"/>
    <property type="match status" value="1"/>
</dbReference>
<organism evidence="2 3">
    <name type="scientific">Barnesiella viscericola</name>
    <dbReference type="NCBI Taxonomy" id="397865"/>
    <lineage>
        <taxon>Bacteria</taxon>
        <taxon>Pseudomonadati</taxon>
        <taxon>Bacteroidota</taxon>
        <taxon>Bacteroidia</taxon>
        <taxon>Bacteroidales</taxon>
        <taxon>Barnesiellaceae</taxon>
        <taxon>Barnesiella</taxon>
    </lineage>
</organism>
<dbReference type="PANTHER" id="PTHR47260:SF1">
    <property type="entry name" value="UPF0644 PROTEIN PB2B4.06"/>
    <property type="match status" value="1"/>
</dbReference>
<dbReference type="Proteomes" id="UP000757103">
    <property type="component" value="Unassembled WGS sequence"/>
</dbReference>
<dbReference type="Pfam" id="PF03061">
    <property type="entry name" value="4HBT"/>
    <property type="match status" value="1"/>
</dbReference>
<reference evidence="2" key="2">
    <citation type="submission" date="2021-09" db="EMBL/GenBank/DDBJ databases">
        <authorList>
            <person name="Gilroy R."/>
        </authorList>
    </citation>
    <scope>NUCLEOTIDE SEQUENCE</scope>
    <source>
        <strain evidence="2">CHK121-7720</strain>
    </source>
</reference>
<dbReference type="InterPro" id="IPR006683">
    <property type="entry name" value="Thioestr_dom"/>
</dbReference>
<name>A0A921MS86_9BACT</name>